<dbReference type="Pfam" id="PF01425">
    <property type="entry name" value="Amidase"/>
    <property type="match status" value="1"/>
</dbReference>
<feature type="domain" description="Amidase" evidence="1">
    <location>
        <begin position="163"/>
        <end position="273"/>
    </location>
</feature>
<dbReference type="Gene3D" id="3.90.1300.10">
    <property type="entry name" value="Amidase signature (AS) domain"/>
    <property type="match status" value="1"/>
</dbReference>
<evidence type="ECO:0000313" key="2">
    <source>
        <dbReference type="EMBL" id="KAK2073745.1"/>
    </source>
</evidence>
<reference evidence="2" key="1">
    <citation type="journal article" date="2023" name="Mol. Plant Microbe Interact.">
        <title>Elucidating the Obligate Nature and Biological Capacity of an Invasive Fungal Corn Pathogen.</title>
        <authorList>
            <person name="MacCready J.S."/>
            <person name="Roggenkamp E.M."/>
            <person name="Gdanetz K."/>
            <person name="Chilvers M.I."/>
        </authorList>
    </citation>
    <scope>NUCLEOTIDE SEQUENCE</scope>
    <source>
        <strain evidence="2">PM02</strain>
    </source>
</reference>
<dbReference type="SUPFAM" id="SSF75304">
    <property type="entry name" value="Amidase signature (AS) enzymes"/>
    <property type="match status" value="1"/>
</dbReference>
<dbReference type="Proteomes" id="UP001217918">
    <property type="component" value="Unassembled WGS sequence"/>
</dbReference>
<evidence type="ECO:0000259" key="1">
    <source>
        <dbReference type="Pfam" id="PF01425"/>
    </source>
</evidence>
<dbReference type="PANTHER" id="PTHR46310">
    <property type="entry name" value="AMIDASE 1"/>
    <property type="match status" value="1"/>
</dbReference>
<dbReference type="AlphaFoldDB" id="A0AAD9IAX2"/>
<organism evidence="2 3">
    <name type="scientific">Phyllachora maydis</name>
    <dbReference type="NCBI Taxonomy" id="1825666"/>
    <lineage>
        <taxon>Eukaryota</taxon>
        <taxon>Fungi</taxon>
        <taxon>Dikarya</taxon>
        <taxon>Ascomycota</taxon>
        <taxon>Pezizomycotina</taxon>
        <taxon>Sordariomycetes</taxon>
        <taxon>Sordariomycetidae</taxon>
        <taxon>Phyllachorales</taxon>
        <taxon>Phyllachoraceae</taxon>
        <taxon>Phyllachora</taxon>
    </lineage>
</organism>
<proteinExistence type="predicted"/>
<keyword evidence="3" id="KW-1185">Reference proteome</keyword>
<dbReference type="InterPro" id="IPR036928">
    <property type="entry name" value="AS_sf"/>
</dbReference>
<protein>
    <recommendedName>
        <fullName evidence="1">Amidase domain-containing protein</fullName>
    </recommendedName>
</protein>
<dbReference type="InterPro" id="IPR023631">
    <property type="entry name" value="Amidase_dom"/>
</dbReference>
<evidence type="ECO:0000313" key="3">
    <source>
        <dbReference type="Proteomes" id="UP001217918"/>
    </source>
</evidence>
<accession>A0AAD9IAX2</accession>
<dbReference type="PANTHER" id="PTHR46310:SF7">
    <property type="entry name" value="AMIDASE 1"/>
    <property type="match status" value="1"/>
</dbReference>
<comment type="caution">
    <text evidence="2">The sequence shown here is derived from an EMBL/GenBank/DDBJ whole genome shotgun (WGS) entry which is preliminary data.</text>
</comment>
<gene>
    <name evidence="2" type="ORF">P8C59_007997</name>
</gene>
<dbReference type="EMBL" id="JAQQPM010000007">
    <property type="protein sequence ID" value="KAK2073745.1"/>
    <property type="molecule type" value="Genomic_DNA"/>
</dbReference>
<sequence length="513" mass="55886">MGYVSEDLSADRIRPVTALSEDELLSPDLDQRLALFDQVDDVFCPEFGGIIISTGNSSAGEHASSAGQHRSSRINLADRAAEVFSLCPMARGNTLPSGPYLLLGKELHKALRMYPDTQDAFVFGVIPDSLAQPECFHAASTVCPLGTSKTVPVPSRLYTLQRSAAQPLAGLRLAIGDQFDLKGVPATQGSKAWTELYGPGAGTAGYVRRLIALGVVIVGKTKTSQFGLGTDWVDVHRPANPRADGYRNVGTSTAGAAAAMAAYDWLDFAVGAECHIDFLRAAAENGVYSLRCLLEPASETGVAGIPRSCGLLGRELQTVQLAATQEQDTLNRRLVRAFEERMGTTGDNVRLSDLWRKSRPPVYEDWDLMTYLDSTAETAFHYEHYRRYADFRQSYYQAFQRRVYQESAVKNAWLDRKCVGSHCKMSPSWGLCVEDCIHVLDVPVLVVPFAQVLCNSEESGREEPLPLCALLVGSLGDDVRLTELAREALGQAKLPRSVTAGRNPASAPRPRVS</sequence>
<name>A0AAD9IAX2_9PEZI</name>